<dbReference type="PANTHER" id="PTHR33741:SF1">
    <property type="entry name" value="HPP FAMILY PROTEIN, EXPRESSED"/>
    <property type="match status" value="1"/>
</dbReference>
<dbReference type="PANTHER" id="PTHR33741">
    <property type="entry name" value="TRANSMEMBRANE PROTEIN DDB_G0269096-RELATED"/>
    <property type="match status" value="1"/>
</dbReference>
<dbReference type="EMBL" id="BJWL01000016">
    <property type="protein sequence ID" value="GFZ03642.1"/>
    <property type="molecule type" value="Genomic_DNA"/>
</dbReference>
<feature type="compositionally biased region" description="Basic and acidic residues" evidence="1">
    <location>
        <begin position="179"/>
        <end position="196"/>
    </location>
</feature>
<comment type="caution">
    <text evidence="5">The sequence shown here is derived from an EMBL/GenBank/DDBJ whole genome shotgun (WGS) entry which is preliminary data.</text>
</comment>
<keyword evidence="2" id="KW-0472">Membrane</keyword>
<evidence type="ECO:0000256" key="2">
    <source>
        <dbReference type="SAM" id="Phobius"/>
    </source>
</evidence>
<evidence type="ECO:0000313" key="5">
    <source>
        <dbReference type="EMBL" id="GFZ03642.1"/>
    </source>
</evidence>
<dbReference type="AlphaFoldDB" id="A0A7J0FY63"/>
<dbReference type="InterPro" id="IPR007065">
    <property type="entry name" value="HPP"/>
</dbReference>
<dbReference type="InterPro" id="IPR046796">
    <property type="entry name" value="Transposase_32_dom"/>
</dbReference>
<keyword evidence="2" id="KW-0812">Transmembrane</keyword>
<keyword evidence="2" id="KW-1133">Transmembrane helix</keyword>
<feature type="domain" description="HPP transmembrane region" evidence="3">
    <location>
        <begin position="82"/>
        <end position="140"/>
    </location>
</feature>
<sequence>MGLMQLRTIYNPNLFLNPSLSSSFYATSSPISHPHCSSPIDRRVKRRGEIGSRSRERVIIVASSNVAEPISWDEWKPEKGSQAPPLSDVFWPAAGAFAAMAVLGKMDQLLAPKGVSMTIAPFGAVCAVLFATPSSPAARSSAGLVRLDFLSLLCFMSPPHTRKRPRTRGGSSDPSTPRPQRDHSDGTSDTHKFRPSSEAEARFNRYFHSRPIFIHRGVLLHEFPDTVMYTYFHHMGWERMAIPEGFACPKLVREFYINIHGTDKEVGTLKTYVRGTFLNFSIIDICVTLLIPPLHPDRVGFPYPPSVTPPSKDSLAHLLLASEGNWPSGYLLKKKDLKDVFRVLNHVICNLFQYTSHVSEIDEVRARFMHAIATNLPINLGRQMFNLILTSSLENTACGFLPFGLLITSFLEAHQIVPESHDTHLPPSKPISRWTLLLSNAHLGVTPPPPRLRPHTVEIVPSDDEITPSHGDPSPSTTLPAAPPAVSDSALKVAIASLIAHMDKIHKDLIERIGLVHERVDRIAESPCLILKPTEMVNRGYELDLLNHQIKELIECDCKSLVTKYNVFIAQIGCAAFGVLAFSIFGPGWLARSTGLAAAIAFMIYTRSVHPPARGGMLLEGQLQILNHQSSPTIEARSQL</sequence>
<feature type="region of interest" description="Disordered" evidence="1">
    <location>
        <begin position="160"/>
        <end position="196"/>
    </location>
</feature>
<reference evidence="5 6" key="1">
    <citation type="submission" date="2019-07" db="EMBL/GenBank/DDBJ databases">
        <title>De Novo Assembly of kiwifruit Actinidia rufa.</title>
        <authorList>
            <person name="Sugita-Konishi S."/>
            <person name="Sato K."/>
            <person name="Mori E."/>
            <person name="Abe Y."/>
            <person name="Kisaki G."/>
            <person name="Hamano K."/>
            <person name="Suezawa K."/>
            <person name="Otani M."/>
            <person name="Fukuda T."/>
            <person name="Manabe T."/>
            <person name="Gomi K."/>
            <person name="Tabuchi M."/>
            <person name="Akimitsu K."/>
            <person name="Kataoka I."/>
        </authorList>
    </citation>
    <scope>NUCLEOTIDE SEQUENCE [LARGE SCALE GENOMIC DNA]</scope>
    <source>
        <strain evidence="6">cv. Fuchu</strain>
    </source>
</reference>
<gene>
    <name evidence="5" type="ORF">Acr_16g0002660</name>
</gene>
<protein>
    <submittedName>
        <fullName evidence="5">Integral membrane HPP family protein</fullName>
    </submittedName>
</protein>
<evidence type="ECO:0000256" key="1">
    <source>
        <dbReference type="SAM" id="MobiDB-lite"/>
    </source>
</evidence>
<feature type="domain" description="Putative plant transposon protein" evidence="4">
    <location>
        <begin position="234"/>
        <end position="415"/>
    </location>
</feature>
<organism evidence="5 6">
    <name type="scientific">Actinidia rufa</name>
    <dbReference type="NCBI Taxonomy" id="165716"/>
    <lineage>
        <taxon>Eukaryota</taxon>
        <taxon>Viridiplantae</taxon>
        <taxon>Streptophyta</taxon>
        <taxon>Embryophyta</taxon>
        <taxon>Tracheophyta</taxon>
        <taxon>Spermatophyta</taxon>
        <taxon>Magnoliopsida</taxon>
        <taxon>eudicotyledons</taxon>
        <taxon>Gunneridae</taxon>
        <taxon>Pentapetalae</taxon>
        <taxon>asterids</taxon>
        <taxon>Ericales</taxon>
        <taxon>Actinidiaceae</taxon>
        <taxon>Actinidia</taxon>
    </lineage>
</organism>
<accession>A0A7J0FY63</accession>
<feature type="transmembrane region" description="Helical" evidence="2">
    <location>
        <begin position="565"/>
        <end position="583"/>
    </location>
</feature>
<dbReference type="Pfam" id="PF20167">
    <property type="entry name" value="Transposase_32"/>
    <property type="match status" value="1"/>
</dbReference>
<dbReference type="Pfam" id="PF04982">
    <property type="entry name" value="TM_HPP"/>
    <property type="match status" value="2"/>
</dbReference>
<dbReference type="OrthoDB" id="2016548at2759"/>
<feature type="region of interest" description="Disordered" evidence="1">
    <location>
        <begin position="462"/>
        <end position="483"/>
    </location>
</feature>
<dbReference type="InterPro" id="IPR058581">
    <property type="entry name" value="TM_HPP"/>
</dbReference>
<name>A0A7J0FY63_9ERIC</name>
<feature type="domain" description="HPP transmembrane region" evidence="3">
    <location>
        <begin position="564"/>
        <end position="613"/>
    </location>
</feature>
<evidence type="ECO:0000259" key="4">
    <source>
        <dbReference type="Pfam" id="PF20167"/>
    </source>
</evidence>
<evidence type="ECO:0000259" key="3">
    <source>
        <dbReference type="Pfam" id="PF04982"/>
    </source>
</evidence>
<keyword evidence="6" id="KW-1185">Reference proteome</keyword>
<proteinExistence type="predicted"/>
<evidence type="ECO:0000313" key="6">
    <source>
        <dbReference type="Proteomes" id="UP000585474"/>
    </source>
</evidence>
<dbReference type="Proteomes" id="UP000585474">
    <property type="component" value="Unassembled WGS sequence"/>
</dbReference>